<sequence length="451" mass="44075">MRSPFSLYAGLLVQASPARPAAAGSEPSEARRAAAAAPSDPFGYLVAAQEAAAGAAAEGGAKTVAGAAAAADEGRPPAAIAPGPAVLCTDTEIVFGSEGAGGALLRLEPGEVPAALTPGHDRPRANAPGYRAGAMVGGGGGDEQEGEQEEEALREEEGEQAEEEAEELDVLITGYASPLPPHTPAVEPAPQLFGGGCLLTSRFLSRVFALSAASLAAASAAGVAALAAPPAVSRAVLSKPWLLPLACVLSLGTLLLLALSEEVRRPHPSCWQAYLAFTAGLALMAAIATACLHTPLLALGFGLAAAGTAAVSAAAAATGAGAREEAFNFGGGALDALAGVAVAFGACALAVPALTGARTAGGVAAAAAAAAFGIYEVADVVAVLNGRHAYGVRLDEHVFQALAIYVDPICLLLLGLHKCGVALAAGGGRGQRAAGAAGGRGAGLGQGLLIC</sequence>
<evidence type="ECO:0000256" key="5">
    <source>
        <dbReference type="SAM" id="MobiDB-lite"/>
    </source>
</evidence>
<accession>A0A835XVY7</accession>
<dbReference type="GO" id="GO:0016020">
    <property type="term" value="C:membrane"/>
    <property type="evidence" value="ECO:0007669"/>
    <property type="project" value="UniProtKB-SubCell"/>
</dbReference>
<evidence type="ECO:0000256" key="1">
    <source>
        <dbReference type="ARBA" id="ARBA00004141"/>
    </source>
</evidence>
<keyword evidence="4 6" id="KW-0472">Membrane</keyword>
<feature type="transmembrane region" description="Helical" evidence="6">
    <location>
        <begin position="241"/>
        <end position="259"/>
    </location>
</feature>
<evidence type="ECO:0000313" key="8">
    <source>
        <dbReference type="Proteomes" id="UP000612055"/>
    </source>
</evidence>
<keyword evidence="2 6" id="KW-0812">Transmembrane</keyword>
<feature type="transmembrane region" description="Helical" evidence="6">
    <location>
        <begin position="336"/>
        <end position="354"/>
    </location>
</feature>
<dbReference type="PANTHER" id="PTHR23291">
    <property type="entry name" value="BAX INHIBITOR-RELATED"/>
    <property type="match status" value="1"/>
</dbReference>
<evidence type="ECO:0000256" key="4">
    <source>
        <dbReference type="ARBA" id="ARBA00023136"/>
    </source>
</evidence>
<gene>
    <name evidence="7" type="ORF">HYH03_010737</name>
</gene>
<protein>
    <submittedName>
        <fullName evidence="7">Uncharacterized protein</fullName>
    </submittedName>
</protein>
<feature type="transmembrane region" description="Helical" evidence="6">
    <location>
        <begin position="296"/>
        <end position="316"/>
    </location>
</feature>
<proteinExistence type="predicted"/>
<keyword evidence="8" id="KW-1185">Reference proteome</keyword>
<dbReference type="EMBL" id="JAEHOE010000058">
    <property type="protein sequence ID" value="KAG2490815.1"/>
    <property type="molecule type" value="Genomic_DNA"/>
</dbReference>
<evidence type="ECO:0000313" key="7">
    <source>
        <dbReference type="EMBL" id="KAG2490815.1"/>
    </source>
</evidence>
<organism evidence="7 8">
    <name type="scientific">Edaphochlamys debaryana</name>
    <dbReference type="NCBI Taxonomy" id="47281"/>
    <lineage>
        <taxon>Eukaryota</taxon>
        <taxon>Viridiplantae</taxon>
        <taxon>Chlorophyta</taxon>
        <taxon>core chlorophytes</taxon>
        <taxon>Chlorophyceae</taxon>
        <taxon>CS clade</taxon>
        <taxon>Chlamydomonadales</taxon>
        <taxon>Chlamydomonadales incertae sedis</taxon>
        <taxon>Edaphochlamys</taxon>
    </lineage>
</organism>
<evidence type="ECO:0000256" key="2">
    <source>
        <dbReference type="ARBA" id="ARBA00022692"/>
    </source>
</evidence>
<comment type="subcellular location">
    <subcellularLocation>
        <location evidence="1">Membrane</location>
        <topology evidence="1">Multi-pass membrane protein</topology>
    </subcellularLocation>
</comment>
<dbReference type="Pfam" id="PF01027">
    <property type="entry name" value="Bax1-I"/>
    <property type="match status" value="1"/>
</dbReference>
<comment type="caution">
    <text evidence="7">The sequence shown here is derived from an EMBL/GenBank/DDBJ whole genome shotgun (WGS) entry which is preliminary data.</text>
</comment>
<feature type="region of interest" description="Disordered" evidence="5">
    <location>
        <begin position="116"/>
        <end position="165"/>
    </location>
</feature>
<dbReference type="PANTHER" id="PTHR23291:SF50">
    <property type="entry name" value="PROTEIN LIFEGUARD 4"/>
    <property type="match status" value="1"/>
</dbReference>
<evidence type="ECO:0000256" key="3">
    <source>
        <dbReference type="ARBA" id="ARBA00022989"/>
    </source>
</evidence>
<keyword evidence="3 6" id="KW-1133">Transmembrane helix</keyword>
<feature type="transmembrane region" description="Helical" evidence="6">
    <location>
        <begin position="361"/>
        <end position="378"/>
    </location>
</feature>
<feature type="transmembrane region" description="Helical" evidence="6">
    <location>
        <begin position="271"/>
        <end position="289"/>
    </location>
</feature>
<dbReference type="InterPro" id="IPR006214">
    <property type="entry name" value="Bax_inhibitor_1-related"/>
</dbReference>
<dbReference type="Proteomes" id="UP000612055">
    <property type="component" value="Unassembled WGS sequence"/>
</dbReference>
<feature type="transmembrane region" description="Helical" evidence="6">
    <location>
        <begin position="398"/>
        <end position="416"/>
    </location>
</feature>
<feature type="compositionally biased region" description="Acidic residues" evidence="5">
    <location>
        <begin position="142"/>
        <end position="165"/>
    </location>
</feature>
<evidence type="ECO:0000256" key="6">
    <source>
        <dbReference type="SAM" id="Phobius"/>
    </source>
</evidence>
<reference evidence="7" key="1">
    <citation type="journal article" date="2020" name="bioRxiv">
        <title>Comparative genomics of Chlamydomonas.</title>
        <authorList>
            <person name="Craig R.J."/>
            <person name="Hasan A.R."/>
            <person name="Ness R.W."/>
            <person name="Keightley P.D."/>
        </authorList>
    </citation>
    <scope>NUCLEOTIDE SEQUENCE</scope>
    <source>
        <strain evidence="7">CCAP 11/70</strain>
    </source>
</reference>
<feature type="transmembrane region" description="Helical" evidence="6">
    <location>
        <begin position="207"/>
        <end position="229"/>
    </location>
</feature>
<name>A0A835XVY7_9CHLO</name>
<dbReference type="AlphaFoldDB" id="A0A835XVY7"/>